<dbReference type="PANTHER" id="PTHR33540">
    <property type="entry name" value="TRNA THREONYLCARBAMOYLADENOSINE BIOSYNTHESIS PROTEIN TSAE"/>
    <property type="match status" value="1"/>
</dbReference>
<dbReference type="EMBL" id="FWXF01000001">
    <property type="protein sequence ID" value="SMC17836.1"/>
    <property type="molecule type" value="Genomic_DNA"/>
</dbReference>
<dbReference type="Gene3D" id="3.40.50.300">
    <property type="entry name" value="P-loop containing nucleotide triphosphate hydrolases"/>
    <property type="match status" value="1"/>
</dbReference>
<dbReference type="GO" id="GO:0005524">
    <property type="term" value="F:ATP binding"/>
    <property type="evidence" value="ECO:0007669"/>
    <property type="project" value="UniProtKB-KW"/>
</dbReference>
<dbReference type="Pfam" id="PF02367">
    <property type="entry name" value="TsaE"/>
    <property type="match status" value="1"/>
</dbReference>
<evidence type="ECO:0000256" key="7">
    <source>
        <dbReference type="ARBA" id="ARBA00022741"/>
    </source>
</evidence>
<dbReference type="RefSeq" id="WP_084055867.1">
    <property type="nucleotide sequence ID" value="NZ_FWXF01000001.1"/>
</dbReference>
<dbReference type="GO" id="GO:0002949">
    <property type="term" value="P:tRNA threonylcarbamoyladenosine modification"/>
    <property type="evidence" value="ECO:0007669"/>
    <property type="project" value="InterPro"/>
</dbReference>
<name>A0A1W1X1J1_9BACT</name>
<keyword evidence="4" id="KW-0963">Cytoplasm</keyword>
<evidence type="ECO:0000256" key="8">
    <source>
        <dbReference type="ARBA" id="ARBA00022840"/>
    </source>
</evidence>
<keyword evidence="9" id="KW-0460">Magnesium</keyword>
<keyword evidence="6" id="KW-0479">Metal-binding</keyword>
<reference evidence="11 12" key="1">
    <citation type="submission" date="2017-04" db="EMBL/GenBank/DDBJ databases">
        <authorList>
            <person name="Afonso C.L."/>
            <person name="Miller P.J."/>
            <person name="Scott M.A."/>
            <person name="Spackman E."/>
            <person name="Goraichik I."/>
            <person name="Dimitrov K.M."/>
            <person name="Suarez D.L."/>
            <person name="Swayne D.E."/>
        </authorList>
    </citation>
    <scope>NUCLEOTIDE SEQUENCE [LARGE SCALE GENOMIC DNA]</scope>
    <source>
        <strain evidence="11 12">DSM 13146</strain>
    </source>
</reference>
<evidence type="ECO:0000256" key="6">
    <source>
        <dbReference type="ARBA" id="ARBA00022723"/>
    </source>
</evidence>
<evidence type="ECO:0000256" key="2">
    <source>
        <dbReference type="ARBA" id="ARBA00007599"/>
    </source>
</evidence>
<evidence type="ECO:0000256" key="9">
    <source>
        <dbReference type="ARBA" id="ARBA00022842"/>
    </source>
</evidence>
<evidence type="ECO:0000256" key="10">
    <source>
        <dbReference type="ARBA" id="ARBA00032441"/>
    </source>
</evidence>
<keyword evidence="8" id="KW-0067">ATP-binding</keyword>
<dbReference type="GO" id="GO:0046872">
    <property type="term" value="F:metal ion binding"/>
    <property type="evidence" value="ECO:0007669"/>
    <property type="project" value="UniProtKB-KW"/>
</dbReference>
<dbReference type="InterPro" id="IPR027417">
    <property type="entry name" value="P-loop_NTPase"/>
</dbReference>
<keyword evidence="12" id="KW-1185">Reference proteome</keyword>
<sequence>MKEWTITADAPEKTQELGRAVGQRLQAGDVVALWGELGAGKTFLAESIARGLGVPEEIPVPSPTFTIINEHEGRVRLYHLDLYRIGDLDELETLPWREALFGSGVAVVEWPERLGPHLPEKRLDIHIQILDVTARGFRFVCGFPEMEERFRNLAGRVPA</sequence>
<gene>
    <name evidence="11" type="ORF">SAMN02746041_00411</name>
</gene>
<dbReference type="OrthoDB" id="9799110at2"/>
<dbReference type="InterPro" id="IPR003442">
    <property type="entry name" value="T6A_TsaE"/>
</dbReference>
<evidence type="ECO:0000256" key="5">
    <source>
        <dbReference type="ARBA" id="ARBA00022694"/>
    </source>
</evidence>
<evidence type="ECO:0000256" key="1">
    <source>
        <dbReference type="ARBA" id="ARBA00004496"/>
    </source>
</evidence>
<organism evidence="11 12">
    <name type="scientific">Desulfacinum hydrothermale DSM 13146</name>
    <dbReference type="NCBI Taxonomy" id="1121390"/>
    <lineage>
        <taxon>Bacteria</taxon>
        <taxon>Pseudomonadati</taxon>
        <taxon>Thermodesulfobacteriota</taxon>
        <taxon>Syntrophobacteria</taxon>
        <taxon>Syntrophobacterales</taxon>
        <taxon>Syntrophobacteraceae</taxon>
        <taxon>Desulfacinum</taxon>
    </lineage>
</organism>
<dbReference type="PANTHER" id="PTHR33540:SF2">
    <property type="entry name" value="TRNA THREONYLCARBAMOYLADENOSINE BIOSYNTHESIS PROTEIN TSAE"/>
    <property type="match status" value="1"/>
</dbReference>
<keyword evidence="7" id="KW-0547">Nucleotide-binding</keyword>
<dbReference type="AlphaFoldDB" id="A0A1W1X1J1"/>
<evidence type="ECO:0000313" key="11">
    <source>
        <dbReference type="EMBL" id="SMC17836.1"/>
    </source>
</evidence>
<dbReference type="STRING" id="1121390.SAMN02746041_00411"/>
<comment type="subcellular location">
    <subcellularLocation>
        <location evidence="1">Cytoplasm</location>
    </subcellularLocation>
</comment>
<comment type="similarity">
    <text evidence="2">Belongs to the TsaE family.</text>
</comment>
<accession>A0A1W1X1J1</accession>
<dbReference type="Proteomes" id="UP000192783">
    <property type="component" value="Unassembled WGS sequence"/>
</dbReference>
<keyword evidence="5" id="KW-0819">tRNA processing</keyword>
<proteinExistence type="inferred from homology"/>
<dbReference type="SUPFAM" id="SSF52540">
    <property type="entry name" value="P-loop containing nucleoside triphosphate hydrolases"/>
    <property type="match status" value="1"/>
</dbReference>
<evidence type="ECO:0000256" key="4">
    <source>
        <dbReference type="ARBA" id="ARBA00022490"/>
    </source>
</evidence>
<evidence type="ECO:0000313" key="12">
    <source>
        <dbReference type="Proteomes" id="UP000192783"/>
    </source>
</evidence>
<protein>
    <recommendedName>
        <fullName evidence="3">tRNA threonylcarbamoyladenosine biosynthesis protein TsaE</fullName>
    </recommendedName>
    <alternativeName>
        <fullName evidence="10">t(6)A37 threonylcarbamoyladenosine biosynthesis protein TsaE</fullName>
    </alternativeName>
</protein>
<dbReference type="GO" id="GO:0005737">
    <property type="term" value="C:cytoplasm"/>
    <property type="evidence" value="ECO:0007669"/>
    <property type="project" value="UniProtKB-SubCell"/>
</dbReference>
<dbReference type="NCBIfam" id="TIGR00150">
    <property type="entry name" value="T6A_YjeE"/>
    <property type="match status" value="1"/>
</dbReference>
<evidence type="ECO:0000256" key="3">
    <source>
        <dbReference type="ARBA" id="ARBA00019010"/>
    </source>
</evidence>